<dbReference type="Gene3D" id="3.40.50.880">
    <property type="match status" value="1"/>
</dbReference>
<keyword evidence="1" id="KW-0315">Glutamine amidotransferase</keyword>
<reference evidence="3 4" key="1">
    <citation type="submission" date="2020-08" db="EMBL/GenBank/DDBJ databases">
        <title>Genome sequence of Leucobacter denitrificans KACC 14055T.</title>
        <authorList>
            <person name="Hyun D.-W."/>
            <person name="Bae J.-W."/>
        </authorList>
    </citation>
    <scope>NUCLEOTIDE SEQUENCE [LARGE SCALE GENOMIC DNA]</scope>
    <source>
        <strain evidence="3 4">KACC 14055</strain>
    </source>
</reference>
<dbReference type="FunFam" id="3.40.50.880:FF:000003">
    <property type="entry name" value="Anthranilate synthase component II"/>
    <property type="match status" value="1"/>
</dbReference>
<dbReference type="SUPFAM" id="SSF52317">
    <property type="entry name" value="Class I glutamine amidotransferase-like"/>
    <property type="match status" value="1"/>
</dbReference>
<dbReference type="KEGG" id="ldn:H9L06_07640"/>
<keyword evidence="4" id="KW-1185">Reference proteome</keyword>
<evidence type="ECO:0000256" key="1">
    <source>
        <dbReference type="ARBA" id="ARBA00022962"/>
    </source>
</evidence>
<dbReference type="InterPro" id="IPR017926">
    <property type="entry name" value="GATASE"/>
</dbReference>
<dbReference type="InterPro" id="IPR050472">
    <property type="entry name" value="Anth_synth/Amidotransfase"/>
</dbReference>
<name>A0A7G9S2T8_9MICO</name>
<feature type="domain" description="Glutamine amidotransferase" evidence="2">
    <location>
        <begin position="5"/>
        <end position="189"/>
    </location>
</feature>
<evidence type="ECO:0000313" key="4">
    <source>
        <dbReference type="Proteomes" id="UP000515934"/>
    </source>
</evidence>
<dbReference type="EMBL" id="CP060716">
    <property type="protein sequence ID" value="QNN62163.1"/>
    <property type="molecule type" value="Genomic_DNA"/>
</dbReference>
<dbReference type="CDD" id="cd01743">
    <property type="entry name" value="GATase1_Anthranilate_Synthase"/>
    <property type="match status" value="1"/>
</dbReference>
<dbReference type="PRINTS" id="PR00096">
    <property type="entry name" value="GATASE"/>
</dbReference>
<dbReference type="RefSeq" id="WP_187554634.1">
    <property type="nucleotide sequence ID" value="NZ_CP060716.1"/>
</dbReference>
<dbReference type="InterPro" id="IPR029062">
    <property type="entry name" value="Class_I_gatase-like"/>
</dbReference>
<dbReference type="GO" id="GO:0016787">
    <property type="term" value="F:hydrolase activity"/>
    <property type="evidence" value="ECO:0007669"/>
    <property type="project" value="UniProtKB-KW"/>
</dbReference>
<dbReference type="GO" id="GO:0000162">
    <property type="term" value="P:L-tryptophan biosynthetic process"/>
    <property type="evidence" value="ECO:0007669"/>
    <property type="project" value="TreeGrafter"/>
</dbReference>
<accession>A0A7G9S2T8</accession>
<dbReference type="AlphaFoldDB" id="A0A7G9S2T8"/>
<dbReference type="PROSITE" id="PS51273">
    <property type="entry name" value="GATASE_TYPE_1"/>
    <property type="match status" value="1"/>
</dbReference>
<evidence type="ECO:0000259" key="2">
    <source>
        <dbReference type="Pfam" id="PF00117"/>
    </source>
</evidence>
<keyword evidence="3" id="KW-0378">Hydrolase</keyword>
<dbReference type="GO" id="GO:0004049">
    <property type="term" value="F:anthranilate synthase activity"/>
    <property type="evidence" value="ECO:0007669"/>
    <property type="project" value="TreeGrafter"/>
</dbReference>
<sequence>MTKVLVIDNYDSFVYTLNGYLQQLGAETIVIRNDDVSVGELEQLVTEYDGVLLSPGPGTPAHAGVSISMVNIALRTGVPLLGVCLGHQAIAEALGATVTHAQELMHGKISRVRHTGDSFFAGVAEEFDATRYHSLAVVRSTVPESLVITAETAGGVVMALRHRELPIYGVQYHPESVLTEGGYRQLGNWLQSVGLENAAEIAATLSPLIVNH</sequence>
<dbReference type="PRINTS" id="PR00099">
    <property type="entry name" value="CPSGATASE"/>
</dbReference>
<dbReference type="PANTHER" id="PTHR43418:SF4">
    <property type="entry name" value="MULTIFUNCTIONAL TRYPTOPHAN BIOSYNTHESIS PROTEIN"/>
    <property type="match status" value="1"/>
</dbReference>
<organism evidence="3 4">
    <name type="scientific">Leucobacter denitrificans</name>
    <dbReference type="NCBI Taxonomy" id="683042"/>
    <lineage>
        <taxon>Bacteria</taxon>
        <taxon>Bacillati</taxon>
        <taxon>Actinomycetota</taxon>
        <taxon>Actinomycetes</taxon>
        <taxon>Micrococcales</taxon>
        <taxon>Microbacteriaceae</taxon>
        <taxon>Leucobacter</taxon>
    </lineage>
</organism>
<proteinExistence type="predicted"/>
<protein>
    <submittedName>
        <fullName evidence="3">Gamma-glutamyl-gamma-aminobutyrate hydrolase family protein</fullName>
    </submittedName>
</protein>
<dbReference type="Pfam" id="PF00117">
    <property type="entry name" value="GATase"/>
    <property type="match status" value="1"/>
</dbReference>
<dbReference type="NCBIfam" id="TIGR00566">
    <property type="entry name" value="trpG_papA"/>
    <property type="match status" value="1"/>
</dbReference>
<dbReference type="InterPro" id="IPR006221">
    <property type="entry name" value="TrpG/PapA_dom"/>
</dbReference>
<dbReference type="PANTHER" id="PTHR43418">
    <property type="entry name" value="MULTIFUNCTIONAL TRYPTOPHAN BIOSYNTHESIS PROTEIN-RELATED"/>
    <property type="match status" value="1"/>
</dbReference>
<dbReference type="GO" id="GO:0005829">
    <property type="term" value="C:cytosol"/>
    <property type="evidence" value="ECO:0007669"/>
    <property type="project" value="TreeGrafter"/>
</dbReference>
<dbReference type="PRINTS" id="PR00097">
    <property type="entry name" value="ANTSNTHASEII"/>
</dbReference>
<gene>
    <name evidence="3" type="ORF">H9L06_07640</name>
</gene>
<evidence type="ECO:0000313" key="3">
    <source>
        <dbReference type="EMBL" id="QNN62163.1"/>
    </source>
</evidence>
<dbReference type="Proteomes" id="UP000515934">
    <property type="component" value="Chromosome"/>
</dbReference>